<dbReference type="Proteomes" id="UP001172684">
    <property type="component" value="Unassembled WGS sequence"/>
</dbReference>
<name>A0ABQ9NG75_9PEZI</name>
<reference evidence="2" key="1">
    <citation type="submission" date="2022-10" db="EMBL/GenBank/DDBJ databases">
        <title>Culturing micro-colonial fungi from biological soil crusts in the Mojave desert and describing Neophaeococcomyces mojavensis, and introducing the new genera and species Taxawa tesnikishii.</title>
        <authorList>
            <person name="Kurbessoian T."/>
            <person name="Stajich J.E."/>
        </authorList>
    </citation>
    <scope>NUCLEOTIDE SEQUENCE</scope>
    <source>
        <strain evidence="2">TK_1</strain>
    </source>
</reference>
<dbReference type="Gene3D" id="3.40.50.1460">
    <property type="match status" value="1"/>
</dbReference>
<evidence type="ECO:0000313" key="3">
    <source>
        <dbReference type="Proteomes" id="UP001172684"/>
    </source>
</evidence>
<dbReference type="Pfam" id="PF00656">
    <property type="entry name" value="Peptidase_C14"/>
    <property type="match status" value="1"/>
</dbReference>
<proteinExistence type="predicted"/>
<dbReference type="InterPro" id="IPR011600">
    <property type="entry name" value="Pept_C14_caspase"/>
</dbReference>
<evidence type="ECO:0000313" key="2">
    <source>
        <dbReference type="EMBL" id="KAJ9656781.1"/>
    </source>
</evidence>
<comment type="caution">
    <text evidence="2">The sequence shown here is derived from an EMBL/GenBank/DDBJ whole genome shotgun (WGS) entry which is preliminary data.</text>
</comment>
<keyword evidence="3" id="KW-1185">Reference proteome</keyword>
<accession>A0ABQ9NG75</accession>
<feature type="domain" description="Peptidase C14 caspase" evidence="1">
    <location>
        <begin position="98"/>
        <end position="286"/>
    </location>
</feature>
<protein>
    <recommendedName>
        <fullName evidence="1">Peptidase C14 caspase domain-containing protein</fullName>
    </recommendedName>
</protein>
<sequence>MALQLPESQSNLEVPVVLGQQRMSERVDMDAAHTSSPSLSHECNTPITAEQSSAKSRVQNIWDTAINKSMGVPDGYEDVAVLIIKWDDKLDDLNHGPEVKQLEALFKESFGYPTKIVNLGDSDVKPQLQLNSEVNNFVAEHDGQNNLMIIYYTGHGSWDKTRKLLELRAERYDTSGGEDAAKAFWANAESALLDGPDGDVLAIFDACYASNVQKSVTNDARTYQLIAASGFDQQTAAPGKNSFTTALIKSLRELLHEHGTGHFTVNDLAEQINLKQERQDNPCLVHTRLKRCKDRYLKWYRDRYLRLAPLPSKADRAAAKERFHEQDYRTYFTLRFANMNSTLKEEQITIFAQKLWDACVAGDIQAGRIHMIDYWELSRLKALGLMLTAQSRFRRPTLRGSTPVPPSSQQVAWADPVPPSTTFPIQVQLVSPQLTPDTLRLPTASSSRLEERAPASGEIVGARRSLWHIEINTALQVLLTVVLIGGCMNQTWWHNLLNRAIKRWQKW</sequence>
<organism evidence="2 3">
    <name type="scientific">Coniosporium apollinis</name>
    <dbReference type="NCBI Taxonomy" id="61459"/>
    <lineage>
        <taxon>Eukaryota</taxon>
        <taxon>Fungi</taxon>
        <taxon>Dikarya</taxon>
        <taxon>Ascomycota</taxon>
        <taxon>Pezizomycotina</taxon>
        <taxon>Dothideomycetes</taxon>
        <taxon>Dothideomycetes incertae sedis</taxon>
        <taxon>Coniosporium</taxon>
    </lineage>
</organism>
<evidence type="ECO:0000259" key="1">
    <source>
        <dbReference type="Pfam" id="PF00656"/>
    </source>
</evidence>
<gene>
    <name evidence="2" type="ORF">H2201_008433</name>
</gene>
<dbReference type="EMBL" id="JAPDRL010000116">
    <property type="protein sequence ID" value="KAJ9656781.1"/>
    <property type="molecule type" value="Genomic_DNA"/>
</dbReference>